<dbReference type="InterPro" id="IPR040843">
    <property type="entry name" value="RAMA"/>
</dbReference>
<accession>A0A7R9CQD2</accession>
<keyword evidence="4" id="KW-0862">Zinc</keyword>
<organism evidence="9">
    <name type="scientific">Timema cristinae</name>
    <name type="common">Walking stick</name>
    <dbReference type="NCBI Taxonomy" id="61476"/>
    <lineage>
        <taxon>Eukaryota</taxon>
        <taxon>Metazoa</taxon>
        <taxon>Ecdysozoa</taxon>
        <taxon>Arthropoda</taxon>
        <taxon>Hexapoda</taxon>
        <taxon>Insecta</taxon>
        <taxon>Pterygota</taxon>
        <taxon>Neoptera</taxon>
        <taxon>Polyneoptera</taxon>
        <taxon>Phasmatodea</taxon>
        <taxon>Timematodea</taxon>
        <taxon>Timematoidea</taxon>
        <taxon>Timematidae</taxon>
        <taxon>Timema</taxon>
    </lineage>
</organism>
<dbReference type="CDD" id="cd08067">
    <property type="entry name" value="MPN_2A_DUB"/>
    <property type="match status" value="1"/>
</dbReference>
<dbReference type="AlphaFoldDB" id="A0A7R9CQD2"/>
<keyword evidence="1" id="KW-0645">Protease</keyword>
<dbReference type="PROSITE" id="PS50249">
    <property type="entry name" value="MPN"/>
    <property type="match status" value="1"/>
</dbReference>
<comment type="similarity">
    <text evidence="6">Belongs to the peptidase M67 family.</text>
</comment>
<dbReference type="InterPro" id="IPR000555">
    <property type="entry name" value="JAMM/MPN+_dom"/>
</dbReference>
<evidence type="ECO:0000256" key="7">
    <source>
        <dbReference type="SAM" id="MobiDB-lite"/>
    </source>
</evidence>
<feature type="compositionally biased region" description="Basic and acidic residues" evidence="7">
    <location>
        <begin position="1"/>
        <end position="10"/>
    </location>
</feature>
<dbReference type="Gene3D" id="3.40.140.10">
    <property type="entry name" value="Cytidine Deaminase, domain 2"/>
    <property type="match status" value="1"/>
</dbReference>
<evidence type="ECO:0000256" key="1">
    <source>
        <dbReference type="ARBA" id="ARBA00022670"/>
    </source>
</evidence>
<keyword evidence="2" id="KW-0479">Metal-binding</keyword>
<feature type="domain" description="MPN" evidence="8">
    <location>
        <begin position="298"/>
        <end position="434"/>
    </location>
</feature>
<evidence type="ECO:0000256" key="2">
    <source>
        <dbReference type="ARBA" id="ARBA00022723"/>
    </source>
</evidence>
<feature type="region of interest" description="Disordered" evidence="7">
    <location>
        <begin position="1"/>
        <end position="42"/>
    </location>
</feature>
<evidence type="ECO:0000256" key="5">
    <source>
        <dbReference type="ARBA" id="ARBA00023049"/>
    </source>
</evidence>
<keyword evidence="3" id="KW-0378">Hydrolase</keyword>
<dbReference type="InterPro" id="IPR037518">
    <property type="entry name" value="MPN"/>
</dbReference>
<dbReference type="PANTHER" id="PTHR10410">
    <property type="entry name" value="EUKARYOTIC TRANSLATION INITIATION FACTOR 3 -RELATED"/>
    <property type="match status" value="1"/>
</dbReference>
<dbReference type="FunFam" id="3.40.140.10:FF:000053">
    <property type="entry name" value="MPN domain-containing protein CG4751"/>
    <property type="match status" value="1"/>
</dbReference>
<dbReference type="Pfam" id="PF01398">
    <property type="entry name" value="JAB"/>
    <property type="match status" value="1"/>
</dbReference>
<dbReference type="GO" id="GO:0046872">
    <property type="term" value="F:metal ion binding"/>
    <property type="evidence" value="ECO:0007669"/>
    <property type="project" value="UniProtKB-KW"/>
</dbReference>
<dbReference type="Pfam" id="PF18755">
    <property type="entry name" value="RAMA"/>
    <property type="match status" value="1"/>
</dbReference>
<proteinExistence type="inferred from homology"/>
<evidence type="ECO:0000256" key="4">
    <source>
        <dbReference type="ARBA" id="ARBA00022833"/>
    </source>
</evidence>
<name>A0A7R9CQD2_TIMCR</name>
<dbReference type="InterPro" id="IPR050242">
    <property type="entry name" value="JAMM_MPN+_peptidase_M67A"/>
</dbReference>
<evidence type="ECO:0000256" key="3">
    <source>
        <dbReference type="ARBA" id="ARBA00022801"/>
    </source>
</evidence>
<dbReference type="EMBL" id="OC317883">
    <property type="protein sequence ID" value="CAD7399590.1"/>
    <property type="molecule type" value="Genomic_DNA"/>
</dbReference>
<protein>
    <recommendedName>
        <fullName evidence="8">MPN domain-containing protein</fullName>
    </recommendedName>
</protein>
<dbReference type="GO" id="GO:0006508">
    <property type="term" value="P:proteolysis"/>
    <property type="evidence" value="ECO:0007669"/>
    <property type="project" value="UniProtKB-KW"/>
</dbReference>
<evidence type="ECO:0000259" key="8">
    <source>
        <dbReference type="PROSITE" id="PS50249"/>
    </source>
</evidence>
<feature type="compositionally biased region" description="Acidic residues" evidence="7">
    <location>
        <begin position="11"/>
        <end position="32"/>
    </location>
</feature>
<sequence>MQQHQHHPEEEEKEEIEEDIEDEEFIEEDYEENGERRVRVGSGPTGRTVTLQMLLSAGILQPGEGTMSIEYLISEVRVWEELRMSGIGKVELEEVNQHLRGGRVENHLGKTTPSSPNRDSNLHLPVLSIRAQHDKHVSQLRHRGGNGYTLSHLFQGQKFVGDLLPDGKIKSLETDIIFASPSAWAIHCKRIINPEKKSGCGWASGWSGSKYLYRAGLGRHYKIKLWHRQIRTGISFCKHFATDEEMEKEKLAPPTPAPVLRVIVKHAVIGNRAPHHDLNTLVECTPFSSLGKIQPFLVSMATNAVLVMDFHSHLTTSEVVGYLAGHWDVNAHNLAITHAFPCRSRLADRELAPLVEADIYRAIDQRHLTLVGWYHSHPTTNATPTLRDIDAQLDYEIRMKGNSDASYTPCVGVICSPYNKETQSMESSIVSYWVMPPPETKPHEYGKPMLMSYSVVQDQFLSQDALNEMTTLTSKFPRDQSDGILWSFVQEMVCPGGGGSENRPFNPTEIPSTVNTTPSLDRVSLLVPNVPMIKTTANSTSNNNSISVGNNTSNNINIATTSTITTTSGLVIGSDIASALFATGKFPSPSSLMGLTADPTRGILGTTGLTMGNMFIPPVGFKFDNISVLKPLSNSNANPIPSTSKSSTNISSEIISSAVKLTPVEPPNFVAPENLDKSCTVTSGQI</sequence>
<reference evidence="9" key="1">
    <citation type="submission" date="2020-11" db="EMBL/GenBank/DDBJ databases">
        <authorList>
            <person name="Tran Van P."/>
        </authorList>
    </citation>
    <scope>NUCLEOTIDE SEQUENCE</scope>
</reference>
<evidence type="ECO:0000256" key="6">
    <source>
        <dbReference type="ARBA" id="ARBA00061577"/>
    </source>
</evidence>
<keyword evidence="5" id="KW-0482">Metalloprotease</keyword>
<dbReference type="SUPFAM" id="SSF102712">
    <property type="entry name" value="JAB1/MPN domain"/>
    <property type="match status" value="1"/>
</dbReference>
<gene>
    <name evidence="9" type="ORF">TCEB3V08_LOCUS5082</name>
</gene>
<evidence type="ECO:0000313" key="9">
    <source>
        <dbReference type="EMBL" id="CAD7399590.1"/>
    </source>
</evidence>
<dbReference type="GO" id="GO:0008237">
    <property type="term" value="F:metallopeptidase activity"/>
    <property type="evidence" value="ECO:0007669"/>
    <property type="project" value="UniProtKB-KW"/>
</dbReference>